<evidence type="ECO:0000313" key="1">
    <source>
        <dbReference type="EMBL" id="ASA55372.1"/>
    </source>
</evidence>
<name>A0A1Z2SDW7_VIBGA</name>
<reference evidence="1 2" key="1">
    <citation type="submission" date="2016-12" db="EMBL/GenBank/DDBJ databases">
        <authorList>
            <person name="Song W.-J."/>
            <person name="Kurnit D.M."/>
        </authorList>
    </citation>
    <scope>NUCLEOTIDE SEQUENCE [LARGE SCALE GENOMIC DNA]</scope>
    <source>
        <strain evidence="1 2">ATCC 43942</strain>
    </source>
</reference>
<dbReference type="EMBL" id="CP018835">
    <property type="protein sequence ID" value="ASA55372.1"/>
    <property type="molecule type" value="Genomic_DNA"/>
</dbReference>
<evidence type="ECO:0000313" key="2">
    <source>
        <dbReference type="Proteomes" id="UP000196708"/>
    </source>
</evidence>
<dbReference type="Proteomes" id="UP000196708">
    <property type="component" value="Chromosome 1"/>
</dbReference>
<gene>
    <name evidence="1" type="ORF">BSQ33_06265</name>
</gene>
<protein>
    <submittedName>
        <fullName evidence="1">Uncharacterized protein</fullName>
    </submittedName>
</protein>
<proteinExistence type="predicted"/>
<dbReference type="KEGG" id="vga:BSQ33_06265"/>
<accession>A0A1Z2SDW7</accession>
<dbReference type="AlphaFoldDB" id="A0A1Z2SDW7"/>
<sequence>MLFSSWLSYYEPGTKQTVTTSSGVVFVDDLRFCHGNTLLLFNAGIVIDFVGSSETHRITLRHNSGKLILF</sequence>
<organism evidence="1 2">
    <name type="scientific">Vibrio gazogenes</name>
    <dbReference type="NCBI Taxonomy" id="687"/>
    <lineage>
        <taxon>Bacteria</taxon>
        <taxon>Pseudomonadati</taxon>
        <taxon>Pseudomonadota</taxon>
        <taxon>Gammaproteobacteria</taxon>
        <taxon>Vibrionales</taxon>
        <taxon>Vibrionaceae</taxon>
        <taxon>Vibrio</taxon>
    </lineage>
</organism>